<accession>A0A6B4PL13</accession>
<name>A0A6B4PL13_CLOBO</name>
<dbReference type="AlphaFoldDB" id="A0A6B4PL13"/>
<comment type="caution">
    <text evidence="1">The sequence shown here is derived from an EMBL/GenBank/DDBJ whole genome shotgun (WGS) entry which is preliminary data.</text>
</comment>
<evidence type="ECO:0000313" key="1">
    <source>
        <dbReference type="EMBL" id="NFF87849.1"/>
    </source>
</evidence>
<protein>
    <submittedName>
        <fullName evidence="1">Uncharacterized protein</fullName>
    </submittedName>
</protein>
<gene>
    <name evidence="1" type="ORF">FC774_08200</name>
</gene>
<evidence type="ECO:0000313" key="2">
    <source>
        <dbReference type="Proteomes" id="UP000476820"/>
    </source>
</evidence>
<sequence>MNLKLGKMNAKTIVNGILSIGIIYTIIMLLTIISDFLLIPGTPGNSPIETFNNYMYIIKIWATPILGICLIKLICEALYKILIVVEIIINKML</sequence>
<proteinExistence type="predicted"/>
<organism evidence="1 2">
    <name type="scientific">Clostridium botulinum</name>
    <dbReference type="NCBI Taxonomy" id="1491"/>
    <lineage>
        <taxon>Bacteria</taxon>
        <taxon>Bacillati</taxon>
        <taxon>Bacillota</taxon>
        <taxon>Clostridia</taxon>
        <taxon>Eubacteriales</taxon>
        <taxon>Clostridiaceae</taxon>
        <taxon>Clostridium</taxon>
    </lineage>
</organism>
<dbReference type="RefSeq" id="WP_061301814.1">
    <property type="nucleotide sequence ID" value="NZ_LFPA01000001.1"/>
</dbReference>
<reference evidence="1 2" key="1">
    <citation type="submission" date="2019-04" db="EMBL/GenBank/DDBJ databases">
        <title>Genome sequencing of Clostridium botulinum Groups I-IV and Clostridium butyricum.</title>
        <authorList>
            <person name="Brunt J."/>
            <person name="Van Vliet A.H.M."/>
            <person name="Stringer S.C."/>
            <person name="Carter A.T."/>
            <person name="Peck M.W."/>
        </authorList>
    </citation>
    <scope>NUCLEOTIDE SEQUENCE [LARGE SCALE GENOMIC DNA]</scope>
    <source>
        <strain evidence="1 2">1605</strain>
    </source>
</reference>
<dbReference type="Proteomes" id="UP000476820">
    <property type="component" value="Unassembled WGS sequence"/>
</dbReference>
<dbReference type="EMBL" id="SWOV01000017">
    <property type="protein sequence ID" value="NFF87849.1"/>
    <property type="molecule type" value="Genomic_DNA"/>
</dbReference>